<dbReference type="OrthoDB" id="102502at2"/>
<proteinExistence type="predicted"/>
<feature type="transmembrane region" description="Helical" evidence="6">
    <location>
        <begin position="408"/>
        <end position="428"/>
    </location>
</feature>
<keyword evidence="9" id="KW-1185">Reference proteome</keyword>
<keyword evidence="5 6" id="KW-0472">Membrane</keyword>
<sequence>MERLNHNKSTKQWIFAITSMANLSATFAMNSVNLALPVIAKEFGASQGDVSWLTLIYSLIPCCMLLICGKIGDLYGYKRQYKIGFSFFALSSALAPIFSHTLPTLFFFRALQGLGYSLLISITQATISQTFDDTERGKALGINSVFVSVGFASGPTIGGLLLLHFSWHSIFYFSIPFCAAGLIATIFIMPEEEEIRQKHEVNLDWQGGVLFAVSVGTLAVGLNFSDDWGIGSAPFLSCLAVFALMMGFFIWREKSVEEPLIPLKLFRNKTFSLANVTCALSYMTQQLTAYLFPFFLINVLLLEPDKAGLVLLASPIAMMAASPVGGALSDKYGTRRPAAAGLVLIALNCILVGFFKEKMSVFIVLLVLMMVGAGNGLSVSAINSAILGSVPKSYAGVASGTLATMRNIGNTFGTAIGSVLLITRQAHYSALEPELSSRTLYLYAQRDTFLAGLGMILLAIVLVVNLPHKNSDLE</sequence>
<keyword evidence="3 6" id="KW-0812">Transmembrane</keyword>
<evidence type="ECO:0000313" key="8">
    <source>
        <dbReference type="EMBL" id="QAT44108.1"/>
    </source>
</evidence>
<organism evidence="8 9">
    <name type="scientific">Aminipila luticellarii</name>
    <dbReference type="NCBI Taxonomy" id="2507160"/>
    <lineage>
        <taxon>Bacteria</taxon>
        <taxon>Bacillati</taxon>
        <taxon>Bacillota</taxon>
        <taxon>Clostridia</taxon>
        <taxon>Peptostreptococcales</taxon>
        <taxon>Anaerovoracaceae</taxon>
        <taxon>Aminipila</taxon>
    </lineage>
</organism>
<feature type="transmembrane region" description="Helical" evidence="6">
    <location>
        <begin position="448"/>
        <end position="466"/>
    </location>
</feature>
<feature type="transmembrane region" description="Helical" evidence="6">
    <location>
        <begin position="81"/>
        <end position="99"/>
    </location>
</feature>
<dbReference type="SUPFAM" id="SSF103473">
    <property type="entry name" value="MFS general substrate transporter"/>
    <property type="match status" value="1"/>
</dbReference>
<gene>
    <name evidence="8" type="ORF">EQM06_06650</name>
</gene>
<name>A0A410PYS9_9FIRM</name>
<dbReference type="Proteomes" id="UP000287601">
    <property type="component" value="Chromosome"/>
</dbReference>
<feature type="transmembrane region" description="Helical" evidence="6">
    <location>
        <begin position="201"/>
        <end position="222"/>
    </location>
</feature>
<feature type="transmembrane region" description="Helical" evidence="6">
    <location>
        <begin position="307"/>
        <end position="326"/>
    </location>
</feature>
<evidence type="ECO:0000256" key="2">
    <source>
        <dbReference type="ARBA" id="ARBA00022448"/>
    </source>
</evidence>
<feature type="transmembrane region" description="Helical" evidence="6">
    <location>
        <begin position="169"/>
        <end position="189"/>
    </location>
</feature>
<keyword evidence="2" id="KW-0813">Transport</keyword>
<reference evidence="8 9" key="1">
    <citation type="submission" date="2019-01" db="EMBL/GenBank/DDBJ databases">
        <title>Draft genomes of a novel of Aminipila strains.</title>
        <authorList>
            <person name="Ma S."/>
        </authorList>
    </citation>
    <scope>NUCLEOTIDE SEQUENCE [LARGE SCALE GENOMIC DNA]</scope>
    <source>
        <strain evidence="9">JN-39</strain>
    </source>
</reference>
<dbReference type="Pfam" id="PF07690">
    <property type="entry name" value="MFS_1"/>
    <property type="match status" value="1"/>
</dbReference>
<feature type="domain" description="Major facilitator superfamily (MFS) profile" evidence="7">
    <location>
        <begin position="14"/>
        <end position="471"/>
    </location>
</feature>
<evidence type="ECO:0000256" key="1">
    <source>
        <dbReference type="ARBA" id="ARBA00004651"/>
    </source>
</evidence>
<accession>A0A410PYS9</accession>
<dbReference type="InterPro" id="IPR036259">
    <property type="entry name" value="MFS_trans_sf"/>
</dbReference>
<protein>
    <submittedName>
        <fullName evidence="8">MFS transporter</fullName>
    </submittedName>
</protein>
<evidence type="ECO:0000256" key="5">
    <source>
        <dbReference type="ARBA" id="ARBA00023136"/>
    </source>
</evidence>
<dbReference type="PANTHER" id="PTHR42718">
    <property type="entry name" value="MAJOR FACILITATOR SUPERFAMILY MULTIDRUG TRANSPORTER MFSC"/>
    <property type="match status" value="1"/>
</dbReference>
<comment type="subcellular location">
    <subcellularLocation>
        <location evidence="1">Cell membrane</location>
        <topology evidence="1">Multi-pass membrane protein</topology>
    </subcellularLocation>
</comment>
<dbReference type="AlphaFoldDB" id="A0A410PYS9"/>
<feature type="transmembrane region" description="Helical" evidence="6">
    <location>
        <begin position="139"/>
        <end position="163"/>
    </location>
</feature>
<dbReference type="GO" id="GO:0005886">
    <property type="term" value="C:plasma membrane"/>
    <property type="evidence" value="ECO:0007669"/>
    <property type="project" value="UniProtKB-SubCell"/>
</dbReference>
<dbReference type="GO" id="GO:0022857">
    <property type="term" value="F:transmembrane transporter activity"/>
    <property type="evidence" value="ECO:0007669"/>
    <property type="project" value="InterPro"/>
</dbReference>
<dbReference type="InterPro" id="IPR011701">
    <property type="entry name" value="MFS"/>
</dbReference>
<feature type="transmembrane region" description="Helical" evidence="6">
    <location>
        <begin position="361"/>
        <end position="387"/>
    </location>
</feature>
<dbReference type="InterPro" id="IPR020846">
    <property type="entry name" value="MFS_dom"/>
</dbReference>
<feature type="transmembrane region" description="Helical" evidence="6">
    <location>
        <begin position="228"/>
        <end position="251"/>
    </location>
</feature>
<evidence type="ECO:0000256" key="3">
    <source>
        <dbReference type="ARBA" id="ARBA00022692"/>
    </source>
</evidence>
<evidence type="ECO:0000313" key="9">
    <source>
        <dbReference type="Proteomes" id="UP000287601"/>
    </source>
</evidence>
<dbReference type="PROSITE" id="PS50850">
    <property type="entry name" value="MFS"/>
    <property type="match status" value="1"/>
</dbReference>
<dbReference type="KEGG" id="amij:EQM06_06650"/>
<dbReference type="PANTHER" id="PTHR42718:SF9">
    <property type="entry name" value="MAJOR FACILITATOR SUPERFAMILY MULTIDRUG TRANSPORTER MFSC"/>
    <property type="match status" value="1"/>
</dbReference>
<feature type="transmembrane region" description="Helical" evidence="6">
    <location>
        <begin position="12"/>
        <end position="30"/>
    </location>
</feature>
<evidence type="ECO:0000259" key="7">
    <source>
        <dbReference type="PROSITE" id="PS50850"/>
    </source>
</evidence>
<evidence type="ECO:0000256" key="4">
    <source>
        <dbReference type="ARBA" id="ARBA00022989"/>
    </source>
</evidence>
<dbReference type="Gene3D" id="1.20.1720.10">
    <property type="entry name" value="Multidrug resistance protein D"/>
    <property type="match status" value="1"/>
</dbReference>
<dbReference type="Gene3D" id="1.20.1250.20">
    <property type="entry name" value="MFS general substrate transporter like domains"/>
    <property type="match status" value="1"/>
</dbReference>
<feature type="transmembrane region" description="Helical" evidence="6">
    <location>
        <begin position="272"/>
        <end position="301"/>
    </location>
</feature>
<dbReference type="CDD" id="cd17321">
    <property type="entry name" value="MFS_MMR_MDR_like"/>
    <property type="match status" value="1"/>
</dbReference>
<dbReference type="EMBL" id="CP035281">
    <property type="protein sequence ID" value="QAT44108.1"/>
    <property type="molecule type" value="Genomic_DNA"/>
</dbReference>
<feature type="transmembrane region" description="Helical" evidence="6">
    <location>
        <begin position="50"/>
        <end position="69"/>
    </location>
</feature>
<feature type="transmembrane region" description="Helical" evidence="6">
    <location>
        <begin position="338"/>
        <end position="355"/>
    </location>
</feature>
<evidence type="ECO:0000256" key="6">
    <source>
        <dbReference type="SAM" id="Phobius"/>
    </source>
</evidence>
<keyword evidence="4 6" id="KW-1133">Transmembrane helix</keyword>